<name>A0A0C2HAC3_9BILA</name>
<accession>A0A0C2HAC3</accession>
<sequence length="139" mass="15837">MKRAADFILDTTRCGTFSQASYDEFVRSELAGRAAFCFDGLNDFDNPATGEIRQARNQQNIRNADFSERGLPEGEPVVSLQNCEKNWCIEESPPFIKLDLTLVAEDWQPRKKDNTSQQLASLFRYLLIRVSSPFPVIIE</sequence>
<reference evidence="1 2" key="1">
    <citation type="submission" date="2013-12" db="EMBL/GenBank/DDBJ databases">
        <title>Draft genome of the parsitic nematode Ancylostoma duodenale.</title>
        <authorList>
            <person name="Mitreva M."/>
        </authorList>
    </citation>
    <scope>NUCLEOTIDE SEQUENCE [LARGE SCALE GENOMIC DNA]</scope>
    <source>
        <strain evidence="1 2">Zhejiang</strain>
    </source>
</reference>
<organism evidence="1 2">
    <name type="scientific">Ancylostoma duodenale</name>
    <dbReference type="NCBI Taxonomy" id="51022"/>
    <lineage>
        <taxon>Eukaryota</taxon>
        <taxon>Metazoa</taxon>
        <taxon>Ecdysozoa</taxon>
        <taxon>Nematoda</taxon>
        <taxon>Chromadorea</taxon>
        <taxon>Rhabditida</taxon>
        <taxon>Rhabditina</taxon>
        <taxon>Rhabditomorpha</taxon>
        <taxon>Strongyloidea</taxon>
        <taxon>Ancylostomatidae</taxon>
        <taxon>Ancylostomatinae</taxon>
        <taxon>Ancylostoma</taxon>
    </lineage>
</organism>
<dbReference type="EMBL" id="KN726338">
    <property type="protein sequence ID" value="KIH68594.1"/>
    <property type="molecule type" value="Genomic_DNA"/>
</dbReference>
<evidence type="ECO:0000313" key="2">
    <source>
        <dbReference type="Proteomes" id="UP000054047"/>
    </source>
</evidence>
<dbReference type="Proteomes" id="UP000054047">
    <property type="component" value="Unassembled WGS sequence"/>
</dbReference>
<protein>
    <submittedName>
        <fullName evidence="1">Uncharacterized protein</fullName>
    </submittedName>
</protein>
<dbReference type="AlphaFoldDB" id="A0A0C2HAC3"/>
<proteinExistence type="predicted"/>
<evidence type="ECO:0000313" key="1">
    <source>
        <dbReference type="EMBL" id="KIH68594.1"/>
    </source>
</evidence>
<dbReference type="OrthoDB" id="10596606at2759"/>
<gene>
    <name evidence="1" type="ORF">ANCDUO_01068</name>
</gene>
<keyword evidence="2" id="KW-1185">Reference proteome</keyword>